<sequence length="103" mass="12001">MFVHTIADNESTTYSKFTLMDNLEPKFQEYDYGCLGNLRQYNSMESPLYTLTTNFVETIVMYGANDYLVQPIYAQRVIRELGIVNLGFTKQVDDPEFSHMDFT</sequence>
<reference evidence="1" key="1">
    <citation type="submission" date="2021-06" db="EMBL/GenBank/DDBJ databases">
        <authorList>
            <person name="Hodson N. C."/>
            <person name="Mongue J. A."/>
            <person name="Jaron S. K."/>
        </authorList>
    </citation>
    <scope>NUCLEOTIDE SEQUENCE</scope>
</reference>
<dbReference type="Proteomes" id="UP000708208">
    <property type="component" value="Unassembled WGS sequence"/>
</dbReference>
<protein>
    <recommendedName>
        <fullName evidence="3">Triacylglycerol lipase</fullName>
    </recommendedName>
</protein>
<keyword evidence="2" id="KW-1185">Reference proteome</keyword>
<proteinExistence type="predicted"/>
<accession>A0A8J2IY87</accession>
<organism evidence="1 2">
    <name type="scientific">Allacma fusca</name>
    <dbReference type="NCBI Taxonomy" id="39272"/>
    <lineage>
        <taxon>Eukaryota</taxon>
        <taxon>Metazoa</taxon>
        <taxon>Ecdysozoa</taxon>
        <taxon>Arthropoda</taxon>
        <taxon>Hexapoda</taxon>
        <taxon>Collembola</taxon>
        <taxon>Symphypleona</taxon>
        <taxon>Sminthuridae</taxon>
        <taxon>Allacma</taxon>
    </lineage>
</organism>
<dbReference type="AlphaFoldDB" id="A0A8J2IY87"/>
<evidence type="ECO:0000313" key="2">
    <source>
        <dbReference type="Proteomes" id="UP000708208"/>
    </source>
</evidence>
<dbReference type="EMBL" id="CAJVCH010003837">
    <property type="protein sequence ID" value="CAG7650491.1"/>
    <property type="molecule type" value="Genomic_DNA"/>
</dbReference>
<evidence type="ECO:0000313" key="1">
    <source>
        <dbReference type="EMBL" id="CAG7650491.1"/>
    </source>
</evidence>
<evidence type="ECO:0008006" key="3">
    <source>
        <dbReference type="Google" id="ProtNLM"/>
    </source>
</evidence>
<gene>
    <name evidence="1" type="ORF">AFUS01_LOCUS725</name>
</gene>
<name>A0A8J2IY87_9HEXA</name>
<dbReference type="OrthoDB" id="9974421at2759"/>
<comment type="caution">
    <text evidence="1">The sequence shown here is derived from an EMBL/GenBank/DDBJ whole genome shotgun (WGS) entry which is preliminary data.</text>
</comment>